<dbReference type="EMBL" id="LT906434">
    <property type="protein sequence ID" value="SNU78662.1"/>
    <property type="molecule type" value="Genomic_DNA"/>
</dbReference>
<dbReference type="RefSeq" id="WP_157739131.1">
    <property type="nucleotide sequence ID" value="NZ_LT906434.1"/>
</dbReference>
<dbReference type="Proteomes" id="UP000215033">
    <property type="component" value="Chromosome 1"/>
</dbReference>
<evidence type="ECO:0000259" key="2">
    <source>
        <dbReference type="Pfam" id="PF23771"/>
    </source>
</evidence>
<dbReference type="InterPro" id="IPR055592">
    <property type="entry name" value="DUF7168"/>
</dbReference>
<dbReference type="Pfam" id="PF23771">
    <property type="entry name" value="DUF7168"/>
    <property type="match status" value="1"/>
</dbReference>
<sequence length="196" mass="22275">MDKEKALDKIKKCLALSKSANEHEAAQALKHAQALMAKYELDERDVALAEINITAAEKNVPERPQDWQWHLMNMVAGVFGCKAAAWGVEVQFYGLGNRPDLAAYAFDVVYRQLAAARRRYLKEKCTARKPSNRVYLANQYCEGWIWGVKRNVANFAMSDQEITLLEDYRKNQLKVVEVGSREKHTPSALKVAEKMA</sequence>
<dbReference type="Proteomes" id="UP000193466">
    <property type="component" value="Unassembled WGS sequence"/>
</dbReference>
<dbReference type="AlphaFoldDB" id="A0AB38DMN0"/>
<proteinExistence type="predicted"/>
<keyword evidence="5" id="KW-1185">Reference proteome</keyword>
<dbReference type="PIRSF" id="PIRSF028111">
    <property type="entry name" value="UCP028111"/>
    <property type="match status" value="1"/>
</dbReference>
<evidence type="ECO:0000313" key="5">
    <source>
        <dbReference type="Proteomes" id="UP000193466"/>
    </source>
</evidence>
<gene>
    <name evidence="3" type="ORF">BWD10_10250</name>
    <name evidence="4" type="ORF">SAMEA4504057_00138</name>
</gene>
<accession>A0AB38DMN0</accession>
<dbReference type="InterPro" id="IPR024498">
    <property type="entry name" value="DUF2786"/>
</dbReference>
<dbReference type="KEGG" id="nzo:SAMEA4504057_0138"/>
<reference evidence="3 5" key="1">
    <citation type="submission" date="2017-01" db="EMBL/GenBank/DDBJ databases">
        <authorList>
            <person name="Wolfgang W.J."/>
            <person name="Cole J."/>
            <person name="Wroblewski D."/>
            <person name="Mcginnis J."/>
            <person name="Musser K.A."/>
        </authorList>
    </citation>
    <scope>NUCLEOTIDE SEQUENCE [LARGE SCALE GENOMIC DNA]</scope>
    <source>
        <strain evidence="3 5">DSM 21643</strain>
    </source>
</reference>
<protein>
    <submittedName>
        <fullName evidence="4">Phage associated protein</fullName>
    </submittedName>
</protein>
<evidence type="ECO:0000313" key="6">
    <source>
        <dbReference type="Proteomes" id="UP000215033"/>
    </source>
</evidence>
<dbReference type="InterPro" id="IPR016868">
    <property type="entry name" value="Phage_B3_Orf5"/>
</dbReference>
<evidence type="ECO:0000313" key="3">
    <source>
        <dbReference type="EMBL" id="OSI09297.1"/>
    </source>
</evidence>
<reference evidence="4 6" key="2">
    <citation type="submission" date="2017-06" db="EMBL/GenBank/DDBJ databases">
        <authorList>
            <consortium name="Pathogen Informatics"/>
        </authorList>
    </citation>
    <scope>NUCLEOTIDE SEQUENCE [LARGE SCALE GENOMIC DNA]</scope>
    <source>
        <strain evidence="4 6">NCTC12230</strain>
    </source>
</reference>
<feature type="domain" description="DUF7168" evidence="2">
    <location>
        <begin position="45"/>
        <end position="174"/>
    </location>
</feature>
<evidence type="ECO:0000313" key="4">
    <source>
        <dbReference type="EMBL" id="SNU78662.1"/>
    </source>
</evidence>
<evidence type="ECO:0000259" key="1">
    <source>
        <dbReference type="Pfam" id="PF10979"/>
    </source>
</evidence>
<dbReference type="Pfam" id="PF10979">
    <property type="entry name" value="DUF2786"/>
    <property type="match status" value="1"/>
</dbReference>
<feature type="domain" description="DUF2786" evidence="1">
    <location>
        <begin position="5"/>
        <end position="43"/>
    </location>
</feature>
<dbReference type="EMBL" id="MTBM01000015">
    <property type="protein sequence ID" value="OSI09297.1"/>
    <property type="molecule type" value="Genomic_DNA"/>
</dbReference>
<organism evidence="4 6">
    <name type="scientific">Neisseria zoodegmatis</name>
    <dbReference type="NCBI Taxonomy" id="326523"/>
    <lineage>
        <taxon>Bacteria</taxon>
        <taxon>Pseudomonadati</taxon>
        <taxon>Pseudomonadota</taxon>
        <taxon>Betaproteobacteria</taxon>
        <taxon>Neisseriales</taxon>
        <taxon>Neisseriaceae</taxon>
        <taxon>Neisseria</taxon>
    </lineage>
</organism>
<name>A0AB38DMN0_9NEIS</name>